<keyword evidence="2" id="KW-0378">Hydrolase</keyword>
<dbReference type="PANTHER" id="PTHR43794:SF5">
    <property type="entry name" value="CHLOROHYDROLASE FAMILY PROTEIN"/>
    <property type="match status" value="1"/>
</dbReference>
<feature type="domain" description="Amidohydrolase-related" evidence="1">
    <location>
        <begin position="49"/>
        <end position="367"/>
    </location>
</feature>
<dbReference type="InterPro" id="IPR006680">
    <property type="entry name" value="Amidohydro-rel"/>
</dbReference>
<dbReference type="Gene3D" id="3.20.20.140">
    <property type="entry name" value="Metal-dependent hydrolases"/>
    <property type="match status" value="1"/>
</dbReference>
<accession>A0A7G9YSB3</accession>
<dbReference type="Gene3D" id="2.30.40.10">
    <property type="entry name" value="Urease, subunit C, domain 1"/>
    <property type="match status" value="1"/>
</dbReference>
<proteinExistence type="predicted"/>
<dbReference type="EC" id="3.5.4.31" evidence="2"/>
<dbReference type="SUPFAM" id="SSF51338">
    <property type="entry name" value="Composite domain of metallo-dependent hydrolases"/>
    <property type="match status" value="1"/>
</dbReference>
<gene>
    <name evidence="2" type="primary">dadD</name>
    <name evidence="2" type="ORF">LELLBOIK_00012</name>
</gene>
<dbReference type="SUPFAM" id="SSF51556">
    <property type="entry name" value="Metallo-dependent hydrolases"/>
    <property type="match status" value="1"/>
</dbReference>
<dbReference type="Pfam" id="PF01979">
    <property type="entry name" value="Amidohydro_1"/>
    <property type="match status" value="1"/>
</dbReference>
<dbReference type="PANTHER" id="PTHR43794">
    <property type="entry name" value="AMINOHYDROLASE SSNA-RELATED"/>
    <property type="match status" value="1"/>
</dbReference>
<dbReference type="GO" id="GO:0090614">
    <property type="term" value="F:5'-methylthioadenosine deaminase activity"/>
    <property type="evidence" value="ECO:0007669"/>
    <property type="project" value="UniProtKB-EC"/>
</dbReference>
<evidence type="ECO:0000313" key="2">
    <source>
        <dbReference type="EMBL" id="QNO50897.1"/>
    </source>
</evidence>
<protein>
    <submittedName>
        <fullName evidence="2">5'-deoxyadenosine deaminase</fullName>
        <ecNumber evidence="2">3.5.4.31</ecNumber>
    </submittedName>
</protein>
<dbReference type="InterPro" id="IPR011059">
    <property type="entry name" value="Metal-dep_hydrolase_composite"/>
</dbReference>
<dbReference type="InterPro" id="IPR050287">
    <property type="entry name" value="MTA/SAH_deaminase"/>
</dbReference>
<dbReference type="EMBL" id="MT631455">
    <property type="protein sequence ID" value="QNO50897.1"/>
    <property type="molecule type" value="Genomic_DNA"/>
</dbReference>
<dbReference type="InterPro" id="IPR032466">
    <property type="entry name" value="Metal_Hydrolase"/>
</dbReference>
<name>A0A7G9YSB3_9EURY</name>
<evidence type="ECO:0000259" key="1">
    <source>
        <dbReference type="Pfam" id="PF01979"/>
    </source>
</evidence>
<sequence length="371" mass="40694">MPKHKSQLIVSGTIVYGDDFEDMEGYAVIEGGKIKEIGEGKIEADVTGIVIPSFVNAHTHIGDSAAKEPDFMPLDLLVGPGGYKHKTLAETSHNELVSAMKDSIEDIFATGTGLFADFREGGILGIKALKEAFDSARGREKGDMKIFGRPEADELRITNYELRIFELADGICISSVADYPWEDVRLLAAETKTRGKMFALHAGERNAEDVEGAIELEPDFIVHLTKASQQDFEKMQDKNIAAVVCIRSNLITGVGLPPLRQMLKSGLTVGVGTDNVMLNSPDMFSEMEFISKIFRKLDERKVLKMCTLDSAKVLKEDKFVGSIEEGKTANLVVIDNDTPNMRGVRNPIRGVVRRATRNDIAAVIYEGGVVK</sequence>
<dbReference type="AlphaFoldDB" id="A0A7G9YSB3"/>
<organism evidence="2">
    <name type="scientific">Candidatus Methanophagaceae archaeon ANME-1 ERB6</name>
    <dbReference type="NCBI Taxonomy" id="2759912"/>
    <lineage>
        <taxon>Archaea</taxon>
        <taxon>Methanobacteriati</taxon>
        <taxon>Methanobacteriota</taxon>
        <taxon>Stenosarchaea group</taxon>
        <taxon>Methanomicrobia</taxon>
        <taxon>Candidatus Methanophagales</taxon>
        <taxon>Candidatus Methanophagaceae</taxon>
    </lineage>
</organism>
<reference evidence="2" key="1">
    <citation type="submission" date="2020-06" db="EMBL/GenBank/DDBJ databases">
        <title>Unique genomic features of the anaerobic methanotrophic archaea.</title>
        <authorList>
            <person name="Chadwick G.L."/>
            <person name="Skennerton C.T."/>
            <person name="Laso-Perez R."/>
            <person name="Leu A.O."/>
            <person name="Speth D.R."/>
            <person name="Yu H."/>
            <person name="Morgan-Lang C."/>
            <person name="Hatzenpichler R."/>
            <person name="Goudeau D."/>
            <person name="Malmstrom R."/>
            <person name="Brazelton W.J."/>
            <person name="Woyke T."/>
            <person name="Hallam S.J."/>
            <person name="Tyson G.W."/>
            <person name="Wegener G."/>
            <person name="Boetius A."/>
            <person name="Orphan V."/>
        </authorList>
    </citation>
    <scope>NUCLEOTIDE SEQUENCE</scope>
</reference>